<dbReference type="InterPro" id="IPR007048">
    <property type="entry name" value="IraD/Gp25-like"/>
</dbReference>
<dbReference type="AlphaFoldDB" id="A0A150P6E2"/>
<name>A0A150P6E2_SORCE</name>
<sequence length="137" mass="15520">MTRMLRRELGRGWAFPIRLDRRGRFAMVDGQEDVEEAIRIILGTRLGERVMLAPFGAEVPSLLFEPSTAATAARIQSAIRGALARWEPRIDVLDVAVEPDPEVETRLIASLSYRLREVNAVMNMVYPLYLREGPEEP</sequence>
<evidence type="ECO:0000313" key="2">
    <source>
        <dbReference type="EMBL" id="KYF51176.1"/>
    </source>
</evidence>
<dbReference type="SUPFAM" id="SSF160719">
    <property type="entry name" value="gpW/gp25-like"/>
    <property type="match status" value="1"/>
</dbReference>
<reference evidence="2 3" key="1">
    <citation type="submission" date="2014-02" db="EMBL/GenBank/DDBJ databases">
        <title>The small core and large imbalanced accessory genome model reveals a collaborative survival strategy of Sorangium cellulosum strains in nature.</title>
        <authorList>
            <person name="Han K."/>
            <person name="Peng R."/>
            <person name="Blom J."/>
            <person name="Li Y.-Z."/>
        </authorList>
    </citation>
    <scope>NUCLEOTIDE SEQUENCE [LARGE SCALE GENOMIC DNA]</scope>
    <source>
        <strain evidence="2 3">So0157-18</strain>
    </source>
</reference>
<gene>
    <name evidence="2" type="ORF">BE04_07395</name>
</gene>
<proteinExistence type="predicted"/>
<accession>A0A150P6E2</accession>
<organism evidence="2 3">
    <name type="scientific">Sorangium cellulosum</name>
    <name type="common">Polyangium cellulosum</name>
    <dbReference type="NCBI Taxonomy" id="56"/>
    <lineage>
        <taxon>Bacteria</taxon>
        <taxon>Pseudomonadati</taxon>
        <taxon>Myxococcota</taxon>
        <taxon>Polyangia</taxon>
        <taxon>Polyangiales</taxon>
        <taxon>Polyangiaceae</taxon>
        <taxon>Sorangium</taxon>
    </lineage>
</organism>
<dbReference type="Proteomes" id="UP000075604">
    <property type="component" value="Unassembled WGS sequence"/>
</dbReference>
<dbReference type="Gene3D" id="3.10.450.40">
    <property type="match status" value="1"/>
</dbReference>
<evidence type="ECO:0000313" key="3">
    <source>
        <dbReference type="Proteomes" id="UP000075604"/>
    </source>
</evidence>
<dbReference type="Pfam" id="PF04965">
    <property type="entry name" value="GPW_gp25"/>
    <property type="match status" value="1"/>
</dbReference>
<evidence type="ECO:0000259" key="1">
    <source>
        <dbReference type="Pfam" id="PF04965"/>
    </source>
</evidence>
<comment type="caution">
    <text evidence="2">The sequence shown here is derived from an EMBL/GenBank/DDBJ whole genome shotgun (WGS) entry which is preliminary data.</text>
</comment>
<feature type="domain" description="IraD/Gp25-like" evidence="1">
    <location>
        <begin position="29"/>
        <end position="118"/>
    </location>
</feature>
<dbReference type="EMBL" id="JELX01003839">
    <property type="protein sequence ID" value="KYF51176.1"/>
    <property type="molecule type" value="Genomic_DNA"/>
</dbReference>
<protein>
    <recommendedName>
        <fullName evidence="1">IraD/Gp25-like domain-containing protein</fullName>
    </recommendedName>
</protein>